<evidence type="ECO:0000313" key="2">
    <source>
        <dbReference type="EMBL" id="KDO13439.1"/>
    </source>
</evidence>
<proteinExistence type="predicted"/>
<dbReference type="PANTHER" id="PTHR30290:SF28">
    <property type="entry name" value="ABC TRANSPORTER PERIPLASMIC-BINDING PROTEIN SAPA-RELATED"/>
    <property type="match status" value="1"/>
</dbReference>
<protein>
    <submittedName>
        <fullName evidence="2">ABC transporter substrate-binding protein</fullName>
    </submittedName>
</protein>
<comment type="caution">
    <text evidence="2">The sequence shown here is derived from an EMBL/GenBank/DDBJ whole genome shotgun (WGS) entry which is preliminary data.</text>
</comment>
<name>A0ABR4RV12_VIBMT</name>
<dbReference type="CDD" id="cd08493">
    <property type="entry name" value="PBP2_DppA_like"/>
    <property type="match status" value="1"/>
</dbReference>
<feature type="domain" description="Solute-binding protein family 5" evidence="1">
    <location>
        <begin position="64"/>
        <end position="442"/>
    </location>
</feature>
<dbReference type="InterPro" id="IPR000914">
    <property type="entry name" value="SBP_5_dom"/>
</dbReference>
<dbReference type="InterPro" id="IPR030678">
    <property type="entry name" value="Peptide/Ni-bd"/>
</dbReference>
<gene>
    <name evidence="2" type="ORF">DP83_18230</name>
</gene>
<dbReference type="InterPro" id="IPR039424">
    <property type="entry name" value="SBP_5"/>
</dbReference>
<dbReference type="EMBL" id="JJMN01000065">
    <property type="protein sequence ID" value="KDO13439.1"/>
    <property type="molecule type" value="Genomic_DNA"/>
</dbReference>
<dbReference type="SUPFAM" id="SSF53850">
    <property type="entry name" value="Periplasmic binding protein-like II"/>
    <property type="match status" value="1"/>
</dbReference>
<dbReference type="Gene3D" id="3.40.190.10">
    <property type="entry name" value="Periplasmic binding protein-like II"/>
    <property type="match status" value="1"/>
</dbReference>
<dbReference type="PIRSF" id="PIRSF002741">
    <property type="entry name" value="MppA"/>
    <property type="match status" value="1"/>
</dbReference>
<dbReference type="GeneID" id="94013618"/>
<reference evidence="2 3" key="1">
    <citation type="submission" date="2014-04" db="EMBL/GenBank/DDBJ databases">
        <title>Vibrio metecus sp. nov., a close relative of Vibrio cholerae isolated from coastal brackish ponds and clinical specimens.</title>
        <authorList>
            <person name="Kirchberger P.C."/>
            <person name="Turnsek M."/>
            <person name="Hunt D.E."/>
            <person name="Haley B.J."/>
            <person name="Colwell R."/>
            <person name="Polz M.F."/>
            <person name="Tarr C.L."/>
            <person name="Boucher Y."/>
        </authorList>
    </citation>
    <scope>NUCLEOTIDE SEQUENCE [LARGE SCALE GENOMIC DNA]</scope>
    <source>
        <strain evidence="3">PPCK-2014</strain>
    </source>
</reference>
<organism evidence="2 3">
    <name type="scientific">Vibrio metoecus</name>
    <dbReference type="NCBI Taxonomy" id="1481663"/>
    <lineage>
        <taxon>Bacteria</taxon>
        <taxon>Pseudomonadati</taxon>
        <taxon>Pseudomonadota</taxon>
        <taxon>Gammaproteobacteria</taxon>
        <taxon>Vibrionales</taxon>
        <taxon>Vibrionaceae</taxon>
        <taxon>Vibrio</taxon>
    </lineage>
</organism>
<dbReference type="RefSeq" id="WP_170937866.1">
    <property type="nucleotide sequence ID" value="NZ_CABMIR010000018.1"/>
</dbReference>
<keyword evidence="3" id="KW-1185">Reference proteome</keyword>
<sequence length="527" mass="59240">MSLLTGCGEHIDHSKIRSSGFVYCGESAPSTFNPQLVDNDITSDALGPQLYDTLLTIDPQTQLPVPSVASGWTVNASGTEYLFTLRPNVEFQTTAWFSPTRPLNADDVVFSFRRIIDPTSPFHKINQAQYPWFKGIDFQNLLVDVTAIDDLTVKFILSRPDNSFLSNIATSHAVILSLEYANQLMIDDEKEKLDTLPVGSGPFYLTEYHPRDLIRLKRHPHYWNGVAKLEQVVFDISQRGTGMLAKLLRNECDVLHAPISSQVPAIEQNQDIELTTTPAMNVAFIAVNTQHPALNDSRVRKALNFAINRQNILDSVYYGTGSIAFTVLPPTSWAYQQDAVQIRYDRNYAQALLREAGFEHGLELTMSVPVDPKAYNPSPRKTAELIQANLADIGVTLRLITEDRSERQELAERNNIDLFLSGWRGDTGDPDNFLRPLLSCDSNRAGLNVSMWCDSDFDFLLDLALEANKPRYRLNLYHQAQNILNQEFPVIPLAHGIQFTAYSKSLTGVRMSPFNVQPFNTVERVAE</sequence>
<dbReference type="Gene3D" id="3.90.76.10">
    <property type="entry name" value="Dipeptide-binding Protein, Domain 1"/>
    <property type="match status" value="1"/>
</dbReference>
<dbReference type="Pfam" id="PF00496">
    <property type="entry name" value="SBP_bac_5"/>
    <property type="match status" value="1"/>
</dbReference>
<dbReference type="Gene3D" id="3.10.105.10">
    <property type="entry name" value="Dipeptide-binding Protein, Domain 3"/>
    <property type="match status" value="1"/>
</dbReference>
<evidence type="ECO:0000259" key="1">
    <source>
        <dbReference type="Pfam" id="PF00496"/>
    </source>
</evidence>
<accession>A0ABR4RV12</accession>
<dbReference type="PANTHER" id="PTHR30290">
    <property type="entry name" value="PERIPLASMIC BINDING COMPONENT OF ABC TRANSPORTER"/>
    <property type="match status" value="1"/>
</dbReference>
<evidence type="ECO:0000313" key="3">
    <source>
        <dbReference type="Proteomes" id="UP000027331"/>
    </source>
</evidence>
<dbReference type="Proteomes" id="UP000027331">
    <property type="component" value="Unassembled WGS sequence"/>
</dbReference>